<dbReference type="SUPFAM" id="SSF140663">
    <property type="entry name" value="TTHA0068-like"/>
    <property type="match status" value="1"/>
</dbReference>
<comment type="caution">
    <text evidence="1">The sequence shown here is derived from an EMBL/GenBank/DDBJ whole genome shotgun (WGS) entry which is preliminary data.</text>
</comment>
<dbReference type="Gene3D" id="1.10.3450.10">
    <property type="entry name" value="TTHA0068-like"/>
    <property type="match status" value="1"/>
</dbReference>
<gene>
    <name evidence="1" type="ORF">FDK22_09495</name>
</gene>
<dbReference type="AlphaFoldDB" id="A0A5R8XZ85"/>
<accession>A0A5R8XZ85</accession>
<sequence length="120" mass="14408">MVNNNIFTQTTSIERFIYAIENNMFVQAHELLEDDWRNYKNIYKQTDNEIYWIKAKAVQGLINGATALALYFDKKRPHSYEKIWKVFEKYEPLLKESGLENLEKYFYARDLLIKINSTIK</sequence>
<organism evidence="1 2">
    <name type="scientific">Arcobacter arenosus</name>
    <dbReference type="NCBI Taxonomy" id="2576037"/>
    <lineage>
        <taxon>Bacteria</taxon>
        <taxon>Pseudomonadati</taxon>
        <taxon>Campylobacterota</taxon>
        <taxon>Epsilonproteobacteria</taxon>
        <taxon>Campylobacterales</taxon>
        <taxon>Arcobacteraceae</taxon>
        <taxon>Arcobacter</taxon>
    </lineage>
</organism>
<dbReference type="Proteomes" id="UP000308901">
    <property type="component" value="Unassembled WGS sequence"/>
</dbReference>
<dbReference type="InterPro" id="IPR023203">
    <property type="entry name" value="TTHA0068_sf"/>
</dbReference>
<evidence type="ECO:0000313" key="1">
    <source>
        <dbReference type="EMBL" id="TLP37549.1"/>
    </source>
</evidence>
<proteinExistence type="predicted"/>
<protein>
    <submittedName>
        <fullName evidence="1">DUF309 domain-containing protein</fullName>
    </submittedName>
</protein>
<dbReference type="OrthoDB" id="5343951at2"/>
<evidence type="ECO:0000313" key="2">
    <source>
        <dbReference type="Proteomes" id="UP000308901"/>
    </source>
</evidence>
<dbReference type="EMBL" id="VANU01000004">
    <property type="protein sequence ID" value="TLP37549.1"/>
    <property type="molecule type" value="Genomic_DNA"/>
</dbReference>
<name>A0A5R8XZ85_9BACT</name>
<dbReference type="RefSeq" id="WP_138152694.1">
    <property type="nucleotide sequence ID" value="NZ_VANU01000004.1"/>
</dbReference>
<reference evidence="1 2" key="1">
    <citation type="submission" date="2019-05" db="EMBL/GenBank/DDBJ databases">
        <title>Arcobacter sp. nov., isolated from sea sediment.</title>
        <authorList>
            <person name="Kim W."/>
        </authorList>
    </citation>
    <scope>NUCLEOTIDE SEQUENCE [LARGE SCALE GENOMIC DNA]</scope>
    <source>
        <strain evidence="1 2">CAU 1517</strain>
    </source>
</reference>
<keyword evidence="2" id="KW-1185">Reference proteome</keyword>